<dbReference type="EMBL" id="JYDT01000035">
    <property type="protein sequence ID" value="KRY89082.1"/>
    <property type="molecule type" value="Genomic_DNA"/>
</dbReference>
<evidence type="ECO:0000313" key="1">
    <source>
        <dbReference type="EMBL" id="KRY89082.1"/>
    </source>
</evidence>
<dbReference type="Proteomes" id="UP000054995">
    <property type="component" value="Unassembled WGS sequence"/>
</dbReference>
<sequence length="61" mass="7145">MFEANSAESNEFDFSEALNILLIRRRIIRYQKQKNLLRCGVLICYLITLKYESIVHPIEAG</sequence>
<comment type="caution">
    <text evidence="1">The sequence shown here is derived from an EMBL/GenBank/DDBJ whole genome shotgun (WGS) entry which is preliminary data.</text>
</comment>
<reference evidence="1 2" key="1">
    <citation type="submission" date="2015-01" db="EMBL/GenBank/DDBJ databases">
        <title>Evolution of Trichinella species and genotypes.</title>
        <authorList>
            <person name="Korhonen P.K."/>
            <person name="Edoardo P."/>
            <person name="Giuseppe L.R."/>
            <person name="Gasser R.B."/>
        </authorList>
    </citation>
    <scope>NUCLEOTIDE SEQUENCE [LARGE SCALE GENOMIC DNA]</scope>
    <source>
        <strain evidence="1">ISS470</strain>
    </source>
</reference>
<organism evidence="1 2">
    <name type="scientific">Trichinella pseudospiralis</name>
    <name type="common">Parasitic roundworm</name>
    <dbReference type="NCBI Taxonomy" id="6337"/>
    <lineage>
        <taxon>Eukaryota</taxon>
        <taxon>Metazoa</taxon>
        <taxon>Ecdysozoa</taxon>
        <taxon>Nematoda</taxon>
        <taxon>Enoplea</taxon>
        <taxon>Dorylaimia</taxon>
        <taxon>Trichinellida</taxon>
        <taxon>Trichinellidae</taxon>
        <taxon>Trichinella</taxon>
    </lineage>
</organism>
<protein>
    <submittedName>
        <fullName evidence="1">Uncharacterized protein</fullName>
    </submittedName>
</protein>
<name>A0A0V1FSP5_TRIPS</name>
<proteinExistence type="predicted"/>
<keyword evidence="2" id="KW-1185">Reference proteome</keyword>
<evidence type="ECO:0000313" key="2">
    <source>
        <dbReference type="Proteomes" id="UP000054995"/>
    </source>
</evidence>
<gene>
    <name evidence="1" type="ORF">T4D_112</name>
</gene>
<accession>A0A0V1FSP5</accession>
<dbReference type="AlphaFoldDB" id="A0A0V1FSP5"/>